<dbReference type="Proteomes" id="UP000057820">
    <property type="component" value="Plasmid 4"/>
</dbReference>
<dbReference type="AlphaFoldDB" id="A0A0H5P9S9"/>
<accession>A0A0H5P9S9</accession>
<geneLocation type="plasmid" evidence="2">
    <name>4</name>
</geneLocation>
<feature type="compositionally biased region" description="Basic and acidic residues" evidence="1">
    <location>
        <begin position="60"/>
        <end position="81"/>
    </location>
</feature>
<gene>
    <name evidence="2" type="ORF">ERS450000_06132</name>
</gene>
<dbReference type="KEGG" id="nfr:ERS450000_06132"/>
<organism evidence="2 3">
    <name type="scientific">Nocardia farcinica</name>
    <dbReference type="NCBI Taxonomy" id="37329"/>
    <lineage>
        <taxon>Bacteria</taxon>
        <taxon>Bacillati</taxon>
        <taxon>Actinomycetota</taxon>
        <taxon>Actinomycetes</taxon>
        <taxon>Mycobacteriales</taxon>
        <taxon>Nocardiaceae</taxon>
        <taxon>Nocardia</taxon>
    </lineage>
</organism>
<reference evidence="3" key="1">
    <citation type="submission" date="2015-03" db="EMBL/GenBank/DDBJ databases">
        <authorList>
            <consortium name="Pathogen Informatics"/>
        </authorList>
    </citation>
    <scope>NUCLEOTIDE SEQUENCE [LARGE SCALE GENOMIC DNA]</scope>
    <source>
        <strain evidence="3">NCTC11134</strain>
        <plasmid evidence="3">4</plasmid>
    </source>
</reference>
<proteinExistence type="predicted"/>
<feature type="region of interest" description="Disordered" evidence="1">
    <location>
        <begin position="1"/>
        <end position="20"/>
    </location>
</feature>
<dbReference type="EMBL" id="LN868941">
    <property type="protein sequence ID" value="CRY84590.1"/>
    <property type="molecule type" value="Genomic_DNA"/>
</dbReference>
<evidence type="ECO:0000256" key="1">
    <source>
        <dbReference type="SAM" id="MobiDB-lite"/>
    </source>
</evidence>
<sequence length="81" mass="9473">MTPSDPHKAPQRTWRPENDEYDDAKKLLRARGRGLTEYLRACVRWLRADPDTALAILGEHWPEPRTRGRPRTEESSHEAPR</sequence>
<dbReference type="RefSeq" id="WP_159005502.1">
    <property type="nucleotide sequence ID" value="NZ_CP031419.1"/>
</dbReference>
<evidence type="ECO:0000313" key="3">
    <source>
        <dbReference type="Proteomes" id="UP000057820"/>
    </source>
</evidence>
<feature type="region of interest" description="Disordered" evidence="1">
    <location>
        <begin position="57"/>
        <end position="81"/>
    </location>
</feature>
<evidence type="ECO:0000313" key="2">
    <source>
        <dbReference type="EMBL" id="CRY84590.1"/>
    </source>
</evidence>
<keyword evidence="2" id="KW-0614">Plasmid</keyword>
<name>A0A0H5P9S9_NOCFR</name>
<protein>
    <submittedName>
        <fullName evidence="2">Uncharacterized protein</fullName>
    </submittedName>
</protein>